<dbReference type="InterPro" id="IPR029021">
    <property type="entry name" value="Prot-tyrosine_phosphatase-like"/>
</dbReference>
<sequence>MKLKYLSLLLSSICIMQFMTVPSLANAQAMEIKSNLAIDVENIKDTAEYKGYLWRIDAKDDDNLPRNFRTSKDKFKKVSDKYGIDVNYVPTREGLDELQASGSAQFSLNQFSALTKALQENGAKDIYIVDLRQENHGFFNNDAVSWYGKRDWANIGKSRKEIIRQEMNLLKANLNKNTKRATLDDDKNADEVDTSLIKIVTTEKNLVKKNNLHYVRITATDHVWPSPENIDEFIKLYKSLPKEAWLHFHCEAGKGRTTTFLAMYDMMKNPQVPLKDILYRQLLLGGNYVAYTEDISASSNWKAPYYNQKAKMIEVFYQYVQENHQNNFQVLWSDWLENHSL</sequence>
<name>A0A378NUF7_9FIRM</name>
<evidence type="ECO:0000313" key="3">
    <source>
        <dbReference type="EMBL" id="STY72004.1"/>
    </source>
</evidence>
<dbReference type="GO" id="GO:0004725">
    <property type="term" value="F:protein tyrosine phosphatase activity"/>
    <property type="evidence" value="ECO:0007669"/>
    <property type="project" value="UniProtKB-EC"/>
</dbReference>
<feature type="chain" id="PRO_5016986736" evidence="1">
    <location>
        <begin position="28"/>
        <end position="341"/>
    </location>
</feature>
<dbReference type="PROSITE" id="PS50056">
    <property type="entry name" value="TYR_PHOSPHATASE_2"/>
    <property type="match status" value="1"/>
</dbReference>
<dbReference type="EC" id="3.1.3.48" evidence="3"/>
<dbReference type="InterPro" id="IPR000387">
    <property type="entry name" value="Tyr_Pase_dom"/>
</dbReference>
<dbReference type="EMBL" id="UGPP01000001">
    <property type="protein sequence ID" value="STY72004.1"/>
    <property type="molecule type" value="Genomic_DNA"/>
</dbReference>
<dbReference type="PROSITE" id="PS00383">
    <property type="entry name" value="TYR_PHOSPHATASE_1"/>
    <property type="match status" value="1"/>
</dbReference>
<dbReference type="SMART" id="SM01301">
    <property type="entry name" value="PTPlike_phytase"/>
    <property type="match status" value="1"/>
</dbReference>
<feature type="domain" description="Tyrosine specific protein phosphatases" evidence="2">
    <location>
        <begin position="231"/>
        <end position="278"/>
    </location>
</feature>
<keyword evidence="3" id="KW-0378">Hydrolase</keyword>
<evidence type="ECO:0000313" key="4">
    <source>
        <dbReference type="Proteomes" id="UP000255234"/>
    </source>
</evidence>
<dbReference type="Proteomes" id="UP000255234">
    <property type="component" value="Unassembled WGS sequence"/>
</dbReference>
<accession>A0A378NUF7</accession>
<evidence type="ECO:0000256" key="1">
    <source>
        <dbReference type="SAM" id="SignalP"/>
    </source>
</evidence>
<dbReference type="Pfam" id="PF14566">
    <property type="entry name" value="PTPlike_phytase"/>
    <property type="match status" value="1"/>
</dbReference>
<dbReference type="Gene3D" id="3.90.190.10">
    <property type="entry name" value="Protein tyrosine phosphatase superfamily"/>
    <property type="match status" value="1"/>
</dbReference>
<dbReference type="AlphaFoldDB" id="A0A378NUF7"/>
<feature type="signal peptide" evidence="1">
    <location>
        <begin position="1"/>
        <end position="27"/>
    </location>
</feature>
<dbReference type="Gene3D" id="3.30.70.1690">
    <property type="match status" value="1"/>
</dbReference>
<dbReference type="CDD" id="cd14495">
    <property type="entry name" value="PTPLP-like"/>
    <property type="match status" value="1"/>
</dbReference>
<dbReference type="InterPro" id="IPR016130">
    <property type="entry name" value="Tyr_Pase_AS"/>
</dbReference>
<proteinExistence type="predicted"/>
<dbReference type="RefSeq" id="WP_115152115.1">
    <property type="nucleotide sequence ID" value="NZ_UGPP01000001.1"/>
</dbReference>
<keyword evidence="1" id="KW-0732">Signal</keyword>
<protein>
    <submittedName>
        <fullName evidence="3">Effector protein hopD2</fullName>
        <ecNumber evidence="3">3.1.3.48</ecNumber>
    </submittedName>
</protein>
<dbReference type="SUPFAM" id="SSF52799">
    <property type="entry name" value="(Phosphotyrosine protein) phosphatases II"/>
    <property type="match status" value="1"/>
</dbReference>
<reference evidence="3 4" key="1">
    <citation type="submission" date="2018-06" db="EMBL/GenBank/DDBJ databases">
        <authorList>
            <consortium name="Pathogen Informatics"/>
            <person name="Doyle S."/>
        </authorList>
    </citation>
    <scope>NUCLEOTIDE SEQUENCE [LARGE SCALE GENOMIC DNA]</scope>
    <source>
        <strain evidence="3 4">NCTC10571</strain>
    </source>
</reference>
<organism evidence="3 4">
    <name type="scientific">Megamonas hypermegale</name>
    <dbReference type="NCBI Taxonomy" id="158847"/>
    <lineage>
        <taxon>Bacteria</taxon>
        <taxon>Bacillati</taxon>
        <taxon>Bacillota</taxon>
        <taxon>Negativicutes</taxon>
        <taxon>Selenomonadales</taxon>
        <taxon>Selenomonadaceae</taxon>
        <taxon>Megamonas</taxon>
    </lineage>
</organism>
<gene>
    <name evidence="3" type="primary">hopD2</name>
    <name evidence="3" type="ORF">NCTC10571_02193</name>
</gene>
<evidence type="ECO:0000259" key="2">
    <source>
        <dbReference type="PROSITE" id="PS50056"/>
    </source>
</evidence>